<dbReference type="EMBL" id="PRLG01000039">
    <property type="protein sequence ID" value="PYY25369.1"/>
    <property type="molecule type" value="Genomic_DNA"/>
</dbReference>
<dbReference type="PANTHER" id="PTHR37827">
    <property type="entry name" value="TUDOR DOMAIN-CONTAINING PROTEIN"/>
    <property type="match status" value="1"/>
</dbReference>
<dbReference type="OrthoDB" id="9802640at2"/>
<accession>A0A2W0C5D2</accession>
<dbReference type="AlphaFoldDB" id="A0A2W0C5D2"/>
<gene>
    <name evidence="1" type="ORF">PIL02S_06968</name>
</gene>
<dbReference type="Gene3D" id="1.10.30.50">
    <property type="match status" value="1"/>
</dbReference>
<dbReference type="RefSeq" id="WP_110823227.1">
    <property type="nucleotide sequence ID" value="NZ_PRLG01000039.1"/>
</dbReference>
<evidence type="ECO:0000313" key="2">
    <source>
        <dbReference type="Proteomes" id="UP000247459"/>
    </source>
</evidence>
<evidence type="ECO:0008006" key="3">
    <source>
        <dbReference type="Google" id="ProtNLM"/>
    </source>
</evidence>
<name>A0A2W0C5D2_9BACL</name>
<proteinExistence type="predicted"/>
<dbReference type="Proteomes" id="UP000247459">
    <property type="component" value="Unassembled WGS sequence"/>
</dbReference>
<sequence>MSNRCELCGREPVETTVHHLTPKEMGGTFMPTADLCIPCHKQIHSLFTNQDIIRLQLTELQALRENERMAPFVRWIRKQPPSTIPRTRKSKHVRRS</sequence>
<comment type="caution">
    <text evidence="1">The sequence shown here is derived from an EMBL/GenBank/DDBJ whole genome shotgun (WGS) entry which is preliminary data.</text>
</comment>
<organism evidence="1 2">
    <name type="scientific">Paenibacillus illinoisensis</name>
    <dbReference type="NCBI Taxonomy" id="59845"/>
    <lineage>
        <taxon>Bacteria</taxon>
        <taxon>Bacillati</taxon>
        <taxon>Bacillota</taxon>
        <taxon>Bacilli</taxon>
        <taxon>Bacillales</taxon>
        <taxon>Paenibacillaceae</taxon>
        <taxon>Paenibacillus</taxon>
    </lineage>
</organism>
<dbReference type="PANTHER" id="PTHR37827:SF1">
    <property type="entry name" value="HNH DOMAIN-CONTAINING PROTEIN"/>
    <property type="match status" value="1"/>
</dbReference>
<reference evidence="1 2" key="1">
    <citation type="submission" date="2018-01" db="EMBL/GenBank/DDBJ databases">
        <title>Genome sequence of the PGP bacterium Paenibacillus illinoisensis E3.</title>
        <authorList>
            <person name="Rolli E."/>
            <person name="Marasco R."/>
            <person name="Bessem C."/>
            <person name="Michoud G."/>
            <person name="Gaiarsa S."/>
            <person name="Borin S."/>
            <person name="Daffonchio D."/>
        </authorList>
    </citation>
    <scope>NUCLEOTIDE SEQUENCE [LARGE SCALE GENOMIC DNA]</scope>
    <source>
        <strain evidence="1 2">E3</strain>
    </source>
</reference>
<protein>
    <recommendedName>
        <fullName evidence="3">Restriction endonuclease</fullName>
    </recommendedName>
</protein>
<evidence type="ECO:0000313" key="1">
    <source>
        <dbReference type="EMBL" id="PYY25369.1"/>
    </source>
</evidence>